<dbReference type="EMBL" id="JAGFNZ010000006">
    <property type="protein sequence ID" value="MBW7573863.1"/>
    <property type="molecule type" value="Genomic_DNA"/>
</dbReference>
<feature type="chain" id="PRO_5046661145" evidence="2">
    <location>
        <begin position="28"/>
        <end position="296"/>
    </location>
</feature>
<evidence type="ECO:0000256" key="2">
    <source>
        <dbReference type="SAM" id="SignalP"/>
    </source>
</evidence>
<gene>
    <name evidence="4" type="ORF">J5W02_13690</name>
</gene>
<evidence type="ECO:0000256" key="1">
    <source>
        <dbReference type="ARBA" id="ARBA00022729"/>
    </source>
</evidence>
<dbReference type="PANTHER" id="PTHR35936">
    <property type="entry name" value="MEMBRANE-BOUND LYTIC MUREIN TRANSGLYCOSYLASE F"/>
    <property type="match status" value="1"/>
</dbReference>
<name>A0ABS7DRP7_9FIRM</name>
<dbReference type="Gene3D" id="3.40.190.10">
    <property type="entry name" value="Periplasmic binding protein-like II"/>
    <property type="match status" value="2"/>
</dbReference>
<evidence type="ECO:0000259" key="3">
    <source>
        <dbReference type="SMART" id="SM00062"/>
    </source>
</evidence>
<evidence type="ECO:0000313" key="4">
    <source>
        <dbReference type="EMBL" id="MBW7573863.1"/>
    </source>
</evidence>
<dbReference type="PANTHER" id="PTHR35936:SF17">
    <property type="entry name" value="ARGININE-BINDING EXTRACELLULAR PROTEIN ARTP"/>
    <property type="match status" value="1"/>
</dbReference>
<protein>
    <submittedName>
        <fullName evidence="4">Transporter substrate-binding domain-containing protein</fullName>
    </submittedName>
</protein>
<dbReference type="InterPro" id="IPR001638">
    <property type="entry name" value="Solute-binding_3/MltF_N"/>
</dbReference>
<dbReference type="Proteomes" id="UP000719942">
    <property type="component" value="Unassembled WGS sequence"/>
</dbReference>
<keyword evidence="5" id="KW-1185">Reference proteome</keyword>
<feature type="domain" description="Solute-binding protein family 3/N-terminal" evidence="3">
    <location>
        <begin position="50"/>
        <end position="288"/>
    </location>
</feature>
<dbReference type="Pfam" id="PF00497">
    <property type="entry name" value="SBP_bac_3"/>
    <property type="match status" value="1"/>
</dbReference>
<evidence type="ECO:0000313" key="5">
    <source>
        <dbReference type="Proteomes" id="UP000719942"/>
    </source>
</evidence>
<accession>A0ABS7DRP7</accession>
<organism evidence="4 5">
    <name type="scientific">Caproiciproducens faecalis</name>
    <dbReference type="NCBI Taxonomy" id="2820301"/>
    <lineage>
        <taxon>Bacteria</taxon>
        <taxon>Bacillati</taxon>
        <taxon>Bacillota</taxon>
        <taxon>Clostridia</taxon>
        <taxon>Eubacteriales</taxon>
        <taxon>Acutalibacteraceae</taxon>
        <taxon>Caproiciproducens</taxon>
    </lineage>
</organism>
<feature type="signal peptide" evidence="2">
    <location>
        <begin position="1"/>
        <end position="27"/>
    </location>
</feature>
<sequence length="296" mass="31302">MKKSKRVLSAMLCAAMAISMFSLTGCAKNEAQTSAPAASAASGSSTSKKVLKVGMECAFAPYNWTQADDSNGAVAISNSSGEYANGYDVMMAKKIADAIGYDLQIVKTEWDGLAPGVSSGKLDAAIAGMSITKERLQTVDFTDVYYKASIYALVKSDSKYASAKGVADLKGATCTSQQNTIWYDMLKQIPDAKIQPAMKNVPALIVALTSGKTEVFVTDKPTAMAATSTNKNLVMLDFSKSGDDFKASDEQVNLGIAVSKSATDLKEAINKALSGINEADRDKIMQDAISKQPMAQ</sequence>
<comment type="caution">
    <text evidence="4">The sequence shown here is derived from an EMBL/GenBank/DDBJ whole genome shotgun (WGS) entry which is preliminary data.</text>
</comment>
<dbReference type="SMART" id="SM00062">
    <property type="entry name" value="PBPb"/>
    <property type="match status" value="1"/>
</dbReference>
<dbReference type="RefSeq" id="WP_219966268.1">
    <property type="nucleotide sequence ID" value="NZ_JAGFNZ010000006.1"/>
</dbReference>
<reference evidence="4 5" key="1">
    <citation type="submission" date="2021-03" db="EMBL/GenBank/DDBJ databases">
        <title>Caproiciproducens sp. nov. isolated from feces of cow.</title>
        <authorList>
            <person name="Choi J.-Y."/>
        </authorList>
    </citation>
    <scope>NUCLEOTIDE SEQUENCE [LARGE SCALE GENOMIC DNA]</scope>
    <source>
        <strain evidence="4 5">AGMB10547</strain>
    </source>
</reference>
<dbReference type="PROSITE" id="PS51257">
    <property type="entry name" value="PROKAR_LIPOPROTEIN"/>
    <property type="match status" value="1"/>
</dbReference>
<keyword evidence="1 2" id="KW-0732">Signal</keyword>
<proteinExistence type="predicted"/>
<dbReference type="SUPFAM" id="SSF53850">
    <property type="entry name" value="Periplasmic binding protein-like II"/>
    <property type="match status" value="1"/>
</dbReference>